<feature type="domain" description="FtsK" evidence="2">
    <location>
        <begin position="133"/>
        <end position="340"/>
    </location>
</feature>
<evidence type="ECO:0000259" key="2">
    <source>
        <dbReference type="PROSITE" id="PS50901"/>
    </source>
</evidence>
<dbReference type="Pfam" id="PF01580">
    <property type="entry name" value="FtsK_SpoIIIE"/>
    <property type="match status" value="1"/>
</dbReference>
<dbReference type="Gene3D" id="3.40.50.300">
    <property type="entry name" value="P-loop containing nucleotide triphosphate hydrolases"/>
    <property type="match status" value="1"/>
</dbReference>
<dbReference type="InterPro" id="IPR002543">
    <property type="entry name" value="FtsK_dom"/>
</dbReference>
<dbReference type="EMBL" id="JAJPDE010000056">
    <property type="protein sequence ID" value="MCD7130360.1"/>
    <property type="molecule type" value="Genomic_DNA"/>
</dbReference>
<dbReference type="Proteomes" id="UP001199710">
    <property type="component" value="Unassembled WGS sequence"/>
</dbReference>
<evidence type="ECO:0000313" key="4">
    <source>
        <dbReference type="Proteomes" id="UP001199710"/>
    </source>
</evidence>
<dbReference type="PROSITE" id="PS50901">
    <property type="entry name" value="FTSK"/>
    <property type="match status" value="1"/>
</dbReference>
<protein>
    <submittedName>
        <fullName evidence="3">Type IV secretion system DNA-binding domain-containing protein</fullName>
    </submittedName>
</protein>
<keyword evidence="3" id="KW-0238">DNA-binding</keyword>
<gene>
    <name evidence="3" type="ORF">LTY36_04050</name>
</gene>
<name>A0ABS8RA46_9LACO</name>
<organism evidence="3 4">
    <name type="scientific">Limosilactobacillus agrestis</name>
    <dbReference type="NCBI Taxonomy" id="2759748"/>
    <lineage>
        <taxon>Bacteria</taxon>
        <taxon>Bacillati</taxon>
        <taxon>Bacillota</taxon>
        <taxon>Bacilli</taxon>
        <taxon>Lactobacillales</taxon>
        <taxon>Lactobacillaceae</taxon>
        <taxon>Limosilactobacillus</taxon>
    </lineage>
</organism>
<dbReference type="SUPFAM" id="SSF52540">
    <property type="entry name" value="P-loop containing nucleoside triphosphate hydrolases"/>
    <property type="match status" value="1"/>
</dbReference>
<keyword evidence="4" id="KW-1185">Reference proteome</keyword>
<keyword evidence="1" id="KW-0547">Nucleotide-binding</keyword>
<evidence type="ECO:0000313" key="3">
    <source>
        <dbReference type="EMBL" id="MCD7130360.1"/>
    </source>
</evidence>
<proteinExistence type="predicted"/>
<evidence type="ECO:0000256" key="1">
    <source>
        <dbReference type="PROSITE-ProRule" id="PRU00289"/>
    </source>
</evidence>
<dbReference type="RefSeq" id="WP_182600462.1">
    <property type="nucleotide sequence ID" value="NZ_JACIVF010000055.1"/>
</dbReference>
<reference evidence="3 4" key="1">
    <citation type="submission" date="2021-12" db="EMBL/GenBank/DDBJ databases">
        <title>A phylogenomic analysis of Limosilactobacillus reuteri reveals ancient and stable evolutionary relationships with rodents and birds and zoonotic transmission to humans.</title>
        <authorList>
            <person name="Li F."/>
            <person name="Li X."/>
            <person name="Cheng C."/>
            <person name="Tollenaar S."/>
            <person name="Zhang J.S."/>
            <person name="Simpson D."/>
            <person name="Tasseva G."/>
            <person name="Perez-Munoz M.E."/>
            <person name="Frese S."/>
            <person name="Gaenzle M.G."/>
            <person name="Walter J."/>
            <person name="Zheng J."/>
        </authorList>
    </citation>
    <scope>NUCLEOTIDE SEQUENCE [LARGE SCALE GENOMIC DNA]</scope>
    <source>
        <strain evidence="3 4">BG-MG3-B</strain>
    </source>
</reference>
<dbReference type="InterPro" id="IPR027417">
    <property type="entry name" value="P-loop_NTPase"/>
</dbReference>
<comment type="caution">
    <text evidence="3">The sequence shown here is derived from an EMBL/GenBank/DDBJ whole genome shotgun (WGS) entry which is preliminary data.</text>
</comment>
<sequence>MNRFSSIDQKLESTCEQALAMCLSTPDNPIGNSIQIKIDIDGEVKGLWVLIKSPSPLVPDEELYHRVYAILYYCLIPAYTLCSSQMIVRTFPGSDLSMARGFWYMIRPGTPTRLVGTIHQIMDGIDDMEIPLEKNLVIDTSKVAHIFIAGNTGSGKTYAVLTLVRLLLFSNKRKSNCPTRRVMIIDPKKSTMARFFKKSKDVDLLLPTTGERAEDFILKVNAKLQQILTDISNIQDELYEKSSKPDCDYRILGENAVENYLVIDELESITAGVKRTLVNEFQSLLTKIALTGREAGWHLLLSSQVASVGNGVTGATLSSSARAQMTLRIQLGRLDQSNIVQLFPELRDGGIPLPLGGKGSGIVSVADGEMDHFGVSPILMPTILNLEGD</sequence>
<feature type="binding site" evidence="1">
    <location>
        <begin position="150"/>
        <end position="157"/>
    </location>
    <ligand>
        <name>ATP</name>
        <dbReference type="ChEBI" id="CHEBI:30616"/>
    </ligand>
</feature>
<accession>A0ABS8RA46</accession>
<keyword evidence="1" id="KW-0067">ATP-binding</keyword>
<dbReference type="GO" id="GO:0003677">
    <property type="term" value="F:DNA binding"/>
    <property type="evidence" value="ECO:0007669"/>
    <property type="project" value="UniProtKB-KW"/>
</dbReference>